<dbReference type="PROSITE" id="PS00211">
    <property type="entry name" value="ABC_TRANSPORTER_1"/>
    <property type="match status" value="1"/>
</dbReference>
<keyword evidence="3" id="KW-0813">Transport</keyword>
<dbReference type="PANTHER" id="PTHR43297">
    <property type="entry name" value="OLIGOPEPTIDE TRANSPORT ATP-BINDING PROTEIN APPD"/>
    <property type="match status" value="1"/>
</dbReference>
<dbReference type="PANTHER" id="PTHR43297:SF2">
    <property type="entry name" value="DIPEPTIDE TRANSPORT ATP-BINDING PROTEIN DPPD"/>
    <property type="match status" value="1"/>
</dbReference>
<dbReference type="InterPro" id="IPR017871">
    <property type="entry name" value="ABC_transporter-like_CS"/>
</dbReference>
<evidence type="ECO:0000256" key="4">
    <source>
        <dbReference type="ARBA" id="ARBA00022475"/>
    </source>
</evidence>
<dbReference type="NCBIfam" id="TIGR01727">
    <property type="entry name" value="oligo_HPY"/>
    <property type="match status" value="1"/>
</dbReference>
<comment type="caution">
    <text evidence="10">The sequence shown here is derived from an EMBL/GenBank/DDBJ whole genome shotgun (WGS) entry which is preliminary data.</text>
</comment>
<dbReference type="InterPro" id="IPR050388">
    <property type="entry name" value="ABC_Ni/Peptide_Import"/>
</dbReference>
<protein>
    <submittedName>
        <fullName evidence="10">ABC transporter ATP-binding protein</fullName>
    </submittedName>
</protein>
<keyword evidence="7" id="KW-0472">Membrane</keyword>
<dbReference type="CDD" id="cd03257">
    <property type="entry name" value="ABC_NikE_OppD_transporters"/>
    <property type="match status" value="1"/>
</dbReference>
<proteinExistence type="inferred from homology"/>
<feature type="compositionally biased region" description="Low complexity" evidence="8">
    <location>
        <begin position="369"/>
        <end position="393"/>
    </location>
</feature>
<feature type="domain" description="ABC transporter" evidence="9">
    <location>
        <begin position="23"/>
        <end position="273"/>
    </location>
</feature>
<evidence type="ECO:0000256" key="3">
    <source>
        <dbReference type="ARBA" id="ARBA00022448"/>
    </source>
</evidence>
<dbReference type="Proteomes" id="UP001163064">
    <property type="component" value="Unassembled WGS sequence"/>
</dbReference>
<keyword evidence="4" id="KW-1003">Cell membrane</keyword>
<accession>A0ABT3TYU1</accession>
<name>A0ABT3TYU1_9ACTN</name>
<dbReference type="PROSITE" id="PS50893">
    <property type="entry name" value="ABC_TRANSPORTER_2"/>
    <property type="match status" value="1"/>
</dbReference>
<gene>
    <name evidence="10" type="ORF">OFY01_21105</name>
</gene>
<keyword evidence="5" id="KW-0547">Nucleotide-binding</keyword>
<dbReference type="InterPro" id="IPR013563">
    <property type="entry name" value="Oligopep_ABC_C"/>
</dbReference>
<sequence length="409" mass="43147">MTVGDKGYAQRPEPATPTEDTVLEVDGLQVAFPSEDGLVRAVRGVSYRLERGAGLGIVGESGSGKSVTALAVMGLLPAAAKVTGSVRYRGSELLGLSDTRLSDIRGSGIAMIFQDPMTSLNPVHTVGAQIIEGLLRHNPDMSKRAARDRAVELLGTVGIPHPDRRADSYPHELSGGMRQRVVIAIAMANDPAVIIADEPTTALDVTVQAQVLEALETAREETGAALVLITHDLGVVAGHTDRVAVMYAGRVVESGTVEELFYEPRMPYTLGLLGSMPRMDRDDDRLTPIAGSPPSLLNLPPGCPFAPRCPMREDRCDRDEPSLHVVDAGGHRSACHFADRLVGMEAGAVFEATGADNESLARLARSDSEASSEASFEASSETAAEATAESESANDMNGSTDGTYGKGSR</sequence>
<comment type="similarity">
    <text evidence="2">Belongs to the ABC transporter superfamily.</text>
</comment>
<dbReference type="Gene3D" id="3.40.50.300">
    <property type="entry name" value="P-loop containing nucleotide triphosphate hydrolases"/>
    <property type="match status" value="1"/>
</dbReference>
<evidence type="ECO:0000313" key="10">
    <source>
        <dbReference type="EMBL" id="MCX3062214.1"/>
    </source>
</evidence>
<evidence type="ECO:0000256" key="8">
    <source>
        <dbReference type="SAM" id="MobiDB-lite"/>
    </source>
</evidence>
<dbReference type="Pfam" id="PF00005">
    <property type="entry name" value="ABC_tran"/>
    <property type="match status" value="1"/>
</dbReference>
<dbReference type="SUPFAM" id="SSF52540">
    <property type="entry name" value="P-loop containing nucleoside triphosphate hydrolases"/>
    <property type="match status" value="1"/>
</dbReference>
<evidence type="ECO:0000256" key="2">
    <source>
        <dbReference type="ARBA" id="ARBA00005417"/>
    </source>
</evidence>
<evidence type="ECO:0000256" key="5">
    <source>
        <dbReference type="ARBA" id="ARBA00022741"/>
    </source>
</evidence>
<keyword evidence="6 10" id="KW-0067">ATP-binding</keyword>
<dbReference type="SMART" id="SM00382">
    <property type="entry name" value="AAA"/>
    <property type="match status" value="1"/>
</dbReference>
<feature type="region of interest" description="Disordered" evidence="8">
    <location>
        <begin position="363"/>
        <end position="409"/>
    </location>
</feature>
<evidence type="ECO:0000256" key="1">
    <source>
        <dbReference type="ARBA" id="ARBA00004202"/>
    </source>
</evidence>
<reference evidence="10" key="1">
    <citation type="submission" date="2022-10" db="EMBL/GenBank/DDBJ databases">
        <title>Streptomyces beihaiensis sp. nov., a chitin degrading actinobacterium, isolated from shrimp pond soil.</title>
        <authorList>
            <person name="Xie J."/>
            <person name="Shen N."/>
        </authorList>
    </citation>
    <scope>NUCLEOTIDE SEQUENCE</scope>
    <source>
        <strain evidence="10">GXMU-J5</strain>
    </source>
</reference>
<dbReference type="InterPro" id="IPR003439">
    <property type="entry name" value="ABC_transporter-like_ATP-bd"/>
</dbReference>
<dbReference type="InterPro" id="IPR027417">
    <property type="entry name" value="P-loop_NTPase"/>
</dbReference>
<keyword evidence="11" id="KW-1185">Reference proteome</keyword>
<dbReference type="InterPro" id="IPR003593">
    <property type="entry name" value="AAA+_ATPase"/>
</dbReference>
<dbReference type="Pfam" id="PF08352">
    <property type="entry name" value="oligo_HPY"/>
    <property type="match status" value="1"/>
</dbReference>
<dbReference type="RefSeq" id="WP_266602257.1">
    <property type="nucleotide sequence ID" value="NZ_JAPHNL010000264.1"/>
</dbReference>
<evidence type="ECO:0000313" key="11">
    <source>
        <dbReference type="Proteomes" id="UP001163064"/>
    </source>
</evidence>
<comment type="subcellular location">
    <subcellularLocation>
        <location evidence="1">Cell membrane</location>
        <topology evidence="1">Peripheral membrane protein</topology>
    </subcellularLocation>
</comment>
<organism evidence="10 11">
    <name type="scientific">Streptomyces beihaiensis</name>
    <dbReference type="NCBI Taxonomy" id="2984495"/>
    <lineage>
        <taxon>Bacteria</taxon>
        <taxon>Bacillati</taxon>
        <taxon>Actinomycetota</taxon>
        <taxon>Actinomycetes</taxon>
        <taxon>Kitasatosporales</taxon>
        <taxon>Streptomycetaceae</taxon>
        <taxon>Streptomyces</taxon>
    </lineage>
</organism>
<evidence type="ECO:0000259" key="9">
    <source>
        <dbReference type="PROSITE" id="PS50893"/>
    </source>
</evidence>
<dbReference type="EMBL" id="JAPHNL010000264">
    <property type="protein sequence ID" value="MCX3062214.1"/>
    <property type="molecule type" value="Genomic_DNA"/>
</dbReference>
<evidence type="ECO:0000256" key="6">
    <source>
        <dbReference type="ARBA" id="ARBA00022840"/>
    </source>
</evidence>
<dbReference type="GO" id="GO:0005524">
    <property type="term" value="F:ATP binding"/>
    <property type="evidence" value="ECO:0007669"/>
    <property type="project" value="UniProtKB-KW"/>
</dbReference>
<evidence type="ECO:0000256" key="7">
    <source>
        <dbReference type="ARBA" id="ARBA00023136"/>
    </source>
</evidence>